<organism evidence="2 3">
    <name type="scientific">Streptomyces millisiae</name>
    <dbReference type="NCBI Taxonomy" id="3075542"/>
    <lineage>
        <taxon>Bacteria</taxon>
        <taxon>Bacillati</taxon>
        <taxon>Actinomycetota</taxon>
        <taxon>Actinomycetes</taxon>
        <taxon>Kitasatosporales</taxon>
        <taxon>Streptomycetaceae</taxon>
        <taxon>Streptomyces</taxon>
    </lineage>
</organism>
<dbReference type="EMBL" id="JAVREM010000004">
    <property type="protein sequence ID" value="MDT0317870.1"/>
    <property type="molecule type" value="Genomic_DNA"/>
</dbReference>
<protein>
    <submittedName>
        <fullName evidence="2">Uncharacterized protein</fullName>
    </submittedName>
</protein>
<proteinExistence type="predicted"/>
<feature type="region of interest" description="Disordered" evidence="1">
    <location>
        <begin position="1"/>
        <end position="46"/>
    </location>
</feature>
<evidence type="ECO:0000313" key="2">
    <source>
        <dbReference type="EMBL" id="MDT0317870.1"/>
    </source>
</evidence>
<name>A0ABU2LK46_9ACTN</name>
<feature type="compositionally biased region" description="Basic and acidic residues" evidence="1">
    <location>
        <begin position="34"/>
        <end position="46"/>
    </location>
</feature>
<sequence>MTTATAPASARDRSFEACSLPDRGDPGGMASFDIPHRVADKHELAH</sequence>
<evidence type="ECO:0000256" key="1">
    <source>
        <dbReference type="SAM" id="MobiDB-lite"/>
    </source>
</evidence>
<evidence type="ECO:0000313" key="3">
    <source>
        <dbReference type="Proteomes" id="UP001183420"/>
    </source>
</evidence>
<dbReference type="RefSeq" id="WP_311596128.1">
    <property type="nucleotide sequence ID" value="NZ_JAVREM010000004.1"/>
</dbReference>
<keyword evidence="3" id="KW-1185">Reference proteome</keyword>
<comment type="caution">
    <text evidence="2">The sequence shown here is derived from an EMBL/GenBank/DDBJ whole genome shotgun (WGS) entry which is preliminary data.</text>
</comment>
<gene>
    <name evidence="2" type="ORF">RNC47_05875</name>
</gene>
<reference evidence="3" key="1">
    <citation type="submission" date="2023-07" db="EMBL/GenBank/DDBJ databases">
        <title>30 novel species of actinomycetes from the DSMZ collection.</title>
        <authorList>
            <person name="Nouioui I."/>
        </authorList>
    </citation>
    <scope>NUCLEOTIDE SEQUENCE [LARGE SCALE GENOMIC DNA]</scope>
    <source>
        <strain evidence="3">DSM 44918</strain>
    </source>
</reference>
<accession>A0ABU2LK46</accession>
<dbReference type="Proteomes" id="UP001183420">
    <property type="component" value="Unassembled WGS sequence"/>
</dbReference>